<dbReference type="InterPro" id="IPR040446">
    <property type="entry name" value="RRP7"/>
</dbReference>
<dbReference type="GO" id="GO:0006364">
    <property type="term" value="P:rRNA processing"/>
    <property type="evidence" value="ECO:0007669"/>
    <property type="project" value="TreeGrafter"/>
</dbReference>
<accession>A0A7R9GA11</accession>
<keyword evidence="2" id="KW-0175">Coiled coil</keyword>
<dbReference type="InterPro" id="IPR012677">
    <property type="entry name" value="Nucleotide-bd_a/b_plait_sf"/>
</dbReference>
<evidence type="ECO:0000313" key="6">
    <source>
        <dbReference type="Proteomes" id="UP000678499"/>
    </source>
</evidence>
<dbReference type="OrthoDB" id="5390at2759"/>
<gene>
    <name evidence="5" type="ORF">NMOB1V02_LOCUS1370</name>
</gene>
<dbReference type="GO" id="GO:0032545">
    <property type="term" value="C:CURI complex"/>
    <property type="evidence" value="ECO:0007669"/>
    <property type="project" value="TreeGrafter"/>
</dbReference>
<dbReference type="PANTHER" id="PTHR13191:SF0">
    <property type="entry name" value="RIBOSOMAL RNA-PROCESSING PROTEIN 7 HOMOLOG A-RELATED"/>
    <property type="match status" value="1"/>
</dbReference>
<evidence type="ECO:0000256" key="2">
    <source>
        <dbReference type="SAM" id="Coils"/>
    </source>
</evidence>
<keyword evidence="6" id="KW-1185">Reference proteome</keyword>
<dbReference type="Gene3D" id="3.30.70.330">
    <property type="match status" value="1"/>
</dbReference>
<evidence type="ECO:0000259" key="4">
    <source>
        <dbReference type="Pfam" id="PF12923"/>
    </source>
</evidence>
<dbReference type="AlphaFoldDB" id="A0A7R9GA11"/>
<dbReference type="GO" id="GO:0034456">
    <property type="term" value="C:UTP-C complex"/>
    <property type="evidence" value="ECO:0007669"/>
    <property type="project" value="TreeGrafter"/>
</dbReference>
<feature type="coiled-coil region" evidence="2">
    <location>
        <begin position="271"/>
        <end position="298"/>
    </location>
</feature>
<dbReference type="SUPFAM" id="SSF54928">
    <property type="entry name" value="RNA-binding domain, RBD"/>
    <property type="match status" value="1"/>
</dbReference>
<dbReference type="GO" id="GO:0003676">
    <property type="term" value="F:nucleic acid binding"/>
    <property type="evidence" value="ECO:0007669"/>
    <property type="project" value="InterPro"/>
</dbReference>
<dbReference type="InterPro" id="IPR035979">
    <property type="entry name" value="RBD_domain_sf"/>
</dbReference>
<name>A0A7R9GA11_9CRUS</name>
<dbReference type="Gene3D" id="6.10.250.1770">
    <property type="match status" value="1"/>
</dbReference>
<proteinExistence type="inferred from homology"/>
<feature type="compositionally biased region" description="Basic and acidic residues" evidence="3">
    <location>
        <begin position="210"/>
        <end position="219"/>
    </location>
</feature>
<feature type="domain" description="Ribosomal RNA-processing protein 7 C-terminal" evidence="4">
    <location>
        <begin position="186"/>
        <end position="304"/>
    </location>
</feature>
<protein>
    <recommendedName>
        <fullName evidence="4">Ribosomal RNA-processing protein 7 C-terminal domain-containing protein</fullName>
    </recommendedName>
</protein>
<dbReference type="InterPro" id="IPR024326">
    <property type="entry name" value="RRP7_C"/>
</dbReference>
<dbReference type="Pfam" id="PF12923">
    <property type="entry name" value="RRP7"/>
    <property type="match status" value="1"/>
</dbReference>
<evidence type="ECO:0000256" key="3">
    <source>
        <dbReference type="SAM" id="MobiDB-lite"/>
    </source>
</evidence>
<dbReference type="EMBL" id="CAJPEX010000135">
    <property type="protein sequence ID" value="CAG0913638.1"/>
    <property type="molecule type" value="Genomic_DNA"/>
</dbReference>
<dbReference type="Proteomes" id="UP000678499">
    <property type="component" value="Unassembled WGS sequence"/>
</dbReference>
<evidence type="ECO:0000256" key="1">
    <source>
        <dbReference type="ARBA" id="ARBA00006110"/>
    </source>
</evidence>
<dbReference type="PANTHER" id="PTHR13191">
    <property type="entry name" value="RIBOSOMAL RNA PROCESSING PROTEIN 7-RELATED"/>
    <property type="match status" value="1"/>
</dbReference>
<reference evidence="5" key="1">
    <citation type="submission" date="2020-11" db="EMBL/GenBank/DDBJ databases">
        <authorList>
            <person name="Tran Van P."/>
        </authorList>
    </citation>
    <scope>NUCLEOTIDE SEQUENCE</scope>
</reference>
<dbReference type="EMBL" id="OA882172">
    <property type="protein sequence ID" value="CAD7273486.1"/>
    <property type="molecule type" value="Genomic_DNA"/>
</dbReference>
<dbReference type="CDD" id="cd12951">
    <property type="entry name" value="RRP7_Rrp7A"/>
    <property type="match status" value="1"/>
</dbReference>
<sequence>MVSVMGKALNKLKRKIRSKGEKLCEKSDNVIREGLDDIPFEADGFRVVPWKFNEDAEHFCLLGIKEHKVRKSCLEKPLGRTLLVTEVPPSFTIDVIKHIFSNFGDILEVIFQAKPTVHAATMSISTNYPSFDDQSLRGYKVAYVVFSEAEAVSKALSHVFNTPFLVSSVDNFANGLQSFVMKYNAELVDEESLLLEAKQFLKGYDEEENLRKEQEKSMGEPDEDGWVTVGSRGSKRGGFSRSEALTMKIGEAEKKKRAKKELVNFYTFQIRESKMKNIEEIQKRFEQDKRRIEMMKQSRRFRPY</sequence>
<feature type="region of interest" description="Disordered" evidence="3">
    <location>
        <begin position="210"/>
        <end position="237"/>
    </location>
</feature>
<organism evidence="5">
    <name type="scientific">Notodromas monacha</name>
    <dbReference type="NCBI Taxonomy" id="399045"/>
    <lineage>
        <taxon>Eukaryota</taxon>
        <taxon>Metazoa</taxon>
        <taxon>Ecdysozoa</taxon>
        <taxon>Arthropoda</taxon>
        <taxon>Crustacea</taxon>
        <taxon>Oligostraca</taxon>
        <taxon>Ostracoda</taxon>
        <taxon>Podocopa</taxon>
        <taxon>Podocopida</taxon>
        <taxon>Cypridocopina</taxon>
        <taxon>Cypridoidea</taxon>
        <taxon>Cyprididae</taxon>
        <taxon>Notodromas</taxon>
    </lineage>
</organism>
<dbReference type="GO" id="GO:0000028">
    <property type="term" value="P:ribosomal small subunit assembly"/>
    <property type="evidence" value="ECO:0007669"/>
    <property type="project" value="TreeGrafter"/>
</dbReference>
<evidence type="ECO:0000313" key="5">
    <source>
        <dbReference type="EMBL" id="CAD7273486.1"/>
    </source>
</evidence>
<comment type="similarity">
    <text evidence="1">Belongs to the RRP7 family.</text>
</comment>